<dbReference type="Proteomes" id="UP001589773">
    <property type="component" value="Unassembled WGS sequence"/>
</dbReference>
<evidence type="ECO:0000256" key="3">
    <source>
        <dbReference type="SAM" id="MobiDB-lite"/>
    </source>
</evidence>
<evidence type="ECO:0008006" key="7">
    <source>
        <dbReference type="Google" id="ProtNLM"/>
    </source>
</evidence>
<keyword evidence="4" id="KW-0732">Signal</keyword>
<protein>
    <recommendedName>
        <fullName evidence="7">SMP-30/Gluconolactonase/LRE-like region domain-containing protein</fullName>
    </recommendedName>
</protein>
<name>A0ABV6FJ15_9BURK</name>
<dbReference type="Pfam" id="PF01436">
    <property type="entry name" value="NHL"/>
    <property type="match status" value="1"/>
</dbReference>
<keyword evidence="6" id="KW-1185">Reference proteome</keyword>
<comment type="caution">
    <text evidence="5">The sequence shown here is derived from an EMBL/GenBank/DDBJ whole genome shotgun (WGS) entry which is preliminary data.</text>
</comment>
<dbReference type="PROSITE" id="PS51125">
    <property type="entry name" value="NHL"/>
    <property type="match status" value="1"/>
</dbReference>
<feature type="compositionally biased region" description="Polar residues" evidence="3">
    <location>
        <begin position="57"/>
        <end position="69"/>
    </location>
</feature>
<dbReference type="PANTHER" id="PTHR13833:SF71">
    <property type="entry name" value="NHL DOMAIN-CONTAINING PROTEIN"/>
    <property type="match status" value="1"/>
</dbReference>
<dbReference type="InterPro" id="IPR011042">
    <property type="entry name" value="6-blade_b-propeller_TolB-like"/>
</dbReference>
<feature type="signal peptide" evidence="4">
    <location>
        <begin position="1"/>
        <end position="30"/>
    </location>
</feature>
<feature type="repeat" description="NHL" evidence="2">
    <location>
        <begin position="72"/>
        <end position="102"/>
    </location>
</feature>
<sequence length="361" mass="36435">MKKQVVANPARKRLKLVGASALMLLLSACGDHPPKDDKKDDKPPPVQAAISIVAGSATESGSRDATGTSARFDRPSGITIDTAGNLYVADRDNNTIRKITPAGVVTTLAGSVDAREIIDGVGGAARFLDPNAITIDSSGTLFVTDYLHIRSVGTGGQVNIVATLPTGTGDGRNTGALVPQGVAVDKRGNLYATNRYGTRRISGTATTILEGINAPSNAFGTLGAPARGIAVDGSDNVYVATIQNTIARTNGSTTLSHLAGTANVTGSADGTGSGASFGQVVALTVDPQGNVYAADDTNYLIRKITPAGVVTTVAGTRGSTTLGTGALPGSLASLGGIVTDGKGNLYATSGHAVIKIVLPQQ</sequence>
<dbReference type="PROSITE" id="PS51257">
    <property type="entry name" value="PROKAR_LIPOPROTEIN"/>
    <property type="match status" value="1"/>
</dbReference>
<evidence type="ECO:0000313" key="5">
    <source>
        <dbReference type="EMBL" id="MFC0253528.1"/>
    </source>
</evidence>
<evidence type="ECO:0000313" key="6">
    <source>
        <dbReference type="Proteomes" id="UP001589773"/>
    </source>
</evidence>
<feature type="region of interest" description="Disordered" evidence="3">
    <location>
        <begin position="54"/>
        <end position="73"/>
    </location>
</feature>
<reference evidence="5 6" key="1">
    <citation type="submission" date="2024-09" db="EMBL/GenBank/DDBJ databases">
        <authorList>
            <person name="Sun Q."/>
            <person name="Mori K."/>
        </authorList>
    </citation>
    <scope>NUCLEOTIDE SEQUENCE [LARGE SCALE GENOMIC DNA]</scope>
    <source>
        <strain evidence="5 6">CCM 7792</strain>
    </source>
</reference>
<gene>
    <name evidence="5" type="ORF">ACFFJK_16635</name>
</gene>
<accession>A0ABV6FJ15</accession>
<organism evidence="5 6">
    <name type="scientific">Massilia consociata</name>
    <dbReference type="NCBI Taxonomy" id="760117"/>
    <lineage>
        <taxon>Bacteria</taxon>
        <taxon>Pseudomonadati</taxon>
        <taxon>Pseudomonadota</taxon>
        <taxon>Betaproteobacteria</taxon>
        <taxon>Burkholderiales</taxon>
        <taxon>Oxalobacteraceae</taxon>
        <taxon>Telluria group</taxon>
        <taxon>Massilia</taxon>
    </lineage>
</organism>
<dbReference type="InterPro" id="IPR001258">
    <property type="entry name" value="NHL_repeat"/>
</dbReference>
<evidence type="ECO:0000256" key="1">
    <source>
        <dbReference type="ARBA" id="ARBA00022737"/>
    </source>
</evidence>
<feature type="chain" id="PRO_5047184300" description="SMP-30/Gluconolactonase/LRE-like region domain-containing protein" evidence="4">
    <location>
        <begin position="31"/>
        <end position="361"/>
    </location>
</feature>
<proteinExistence type="predicted"/>
<evidence type="ECO:0000256" key="2">
    <source>
        <dbReference type="PROSITE-ProRule" id="PRU00504"/>
    </source>
</evidence>
<dbReference type="EMBL" id="JBHLWP010000014">
    <property type="protein sequence ID" value="MFC0253528.1"/>
    <property type="molecule type" value="Genomic_DNA"/>
</dbReference>
<dbReference type="SUPFAM" id="SSF101898">
    <property type="entry name" value="NHL repeat"/>
    <property type="match status" value="1"/>
</dbReference>
<dbReference type="Gene3D" id="2.120.10.30">
    <property type="entry name" value="TolB, C-terminal domain"/>
    <property type="match status" value="2"/>
</dbReference>
<dbReference type="RefSeq" id="WP_379680620.1">
    <property type="nucleotide sequence ID" value="NZ_JBHLWP010000014.1"/>
</dbReference>
<evidence type="ECO:0000256" key="4">
    <source>
        <dbReference type="SAM" id="SignalP"/>
    </source>
</evidence>
<keyword evidence="1" id="KW-0677">Repeat</keyword>
<dbReference type="PANTHER" id="PTHR13833">
    <property type="match status" value="1"/>
</dbReference>